<evidence type="ECO:0000313" key="3">
    <source>
        <dbReference type="Proteomes" id="UP000265581"/>
    </source>
</evidence>
<evidence type="ECO:0008006" key="4">
    <source>
        <dbReference type="Google" id="ProtNLM"/>
    </source>
</evidence>
<keyword evidence="1" id="KW-0732">Signal</keyword>
<proteinExistence type="predicted"/>
<protein>
    <recommendedName>
        <fullName evidence="4">Lipoprotein</fullName>
    </recommendedName>
</protein>
<organism evidence="2 3">
    <name type="scientific">Aeromicrobium endophyticum</name>
    <dbReference type="NCBI Taxonomy" id="2292704"/>
    <lineage>
        <taxon>Bacteria</taxon>
        <taxon>Bacillati</taxon>
        <taxon>Actinomycetota</taxon>
        <taxon>Actinomycetes</taxon>
        <taxon>Propionibacteriales</taxon>
        <taxon>Nocardioidaceae</taxon>
        <taxon>Aeromicrobium</taxon>
    </lineage>
</organism>
<dbReference type="AlphaFoldDB" id="A0A371PCF1"/>
<evidence type="ECO:0000256" key="1">
    <source>
        <dbReference type="SAM" id="SignalP"/>
    </source>
</evidence>
<accession>A0A371PCF1</accession>
<feature type="chain" id="PRO_5016835516" description="Lipoprotein" evidence="1">
    <location>
        <begin position="20"/>
        <end position="186"/>
    </location>
</feature>
<keyword evidence="3" id="KW-1185">Reference proteome</keyword>
<reference evidence="2 3" key="1">
    <citation type="submission" date="2018-08" db="EMBL/GenBank/DDBJ databases">
        <title>Aeromicrobium sp. M2KJ-4, whole genome shotgun sequence.</title>
        <authorList>
            <person name="Tuo L."/>
        </authorList>
    </citation>
    <scope>NUCLEOTIDE SEQUENCE [LARGE SCALE GENOMIC DNA]</scope>
    <source>
        <strain evidence="2 3">M2KJ-4</strain>
    </source>
</reference>
<evidence type="ECO:0000313" key="2">
    <source>
        <dbReference type="EMBL" id="REK73060.1"/>
    </source>
</evidence>
<comment type="caution">
    <text evidence="2">The sequence shown here is derived from an EMBL/GenBank/DDBJ whole genome shotgun (WGS) entry which is preliminary data.</text>
</comment>
<name>A0A371PCF1_9ACTN</name>
<dbReference type="Proteomes" id="UP000265581">
    <property type="component" value="Unassembled WGS sequence"/>
</dbReference>
<gene>
    <name evidence="2" type="ORF">DX116_05595</name>
</gene>
<dbReference type="PROSITE" id="PS51257">
    <property type="entry name" value="PROKAR_LIPOPROTEIN"/>
    <property type="match status" value="1"/>
</dbReference>
<dbReference type="EMBL" id="QUBR01000001">
    <property type="protein sequence ID" value="REK73060.1"/>
    <property type="molecule type" value="Genomic_DNA"/>
</dbReference>
<sequence>MLRRRPAAILTVVAMAALAGCGSSPDVRVVSDGSGYGFSDAVPGAFIRLSTLSVCVEDGANATVTGARFAGADVPRIDGFAVRDRAADDVGAYLGTDPEPLGDDTEITMPCPAKDRSTASDTGQSLVLLAQVSEIGSRLDLNSVDVDYRVDGETRTTTVPVDLALCPVDDGGSEAGCAADSDDGLD</sequence>
<dbReference type="RefSeq" id="WP_119703174.1">
    <property type="nucleotide sequence ID" value="NZ_JBHSOI010000001.1"/>
</dbReference>
<feature type="signal peptide" evidence="1">
    <location>
        <begin position="1"/>
        <end position="19"/>
    </location>
</feature>